<feature type="transmembrane region" description="Helical" evidence="1">
    <location>
        <begin position="332"/>
        <end position="354"/>
    </location>
</feature>
<sequence length="363" mass="40293">MATASQSERPALLVELLAPKTSADPADWIIDLVTLVEEHGFSLSQIRLAATDLAWLARTNGQRYPNEDDRGRVLAASDSRTARLCLAYITGQRLRFDFKFEQLHRACVEWLQEFGDDALVIALAAFAALGSRASNGLSLFQRAVDAPDADVKSNQVALTGIWFADHLPEQPQLLLRLSDEMMARGQEDPIVYYRRATAYRKLRRFDDALYEIDRAIDGLAVGDNLVHEQLAQERRAIILSRDLQRQIDESAQILSERITARIDERISEASAEMEQRINEASARLAQRVDVAQEMVTSGLLKMVEILGLFVALIGFLAGSATVVLKARGFGQQAVAMAVVVVGTLTFFGLLRLIVGLRRRARSS</sequence>
<dbReference type="AlphaFoldDB" id="A0A9W6UW92"/>
<dbReference type="Proteomes" id="UP001165124">
    <property type="component" value="Unassembled WGS sequence"/>
</dbReference>
<evidence type="ECO:0000256" key="1">
    <source>
        <dbReference type="SAM" id="Phobius"/>
    </source>
</evidence>
<evidence type="ECO:0000313" key="2">
    <source>
        <dbReference type="EMBL" id="GLW65929.1"/>
    </source>
</evidence>
<keyword evidence="1" id="KW-1133">Transmembrane helix</keyword>
<evidence type="ECO:0000313" key="3">
    <source>
        <dbReference type="Proteomes" id="UP001165124"/>
    </source>
</evidence>
<keyword evidence="3" id="KW-1185">Reference proteome</keyword>
<name>A0A9W6UW92_9ACTN</name>
<gene>
    <name evidence="2" type="ORF">Arub01_41730</name>
</gene>
<dbReference type="EMBL" id="BSRZ01000011">
    <property type="protein sequence ID" value="GLW65929.1"/>
    <property type="molecule type" value="Genomic_DNA"/>
</dbReference>
<proteinExistence type="predicted"/>
<keyword evidence="1" id="KW-0812">Transmembrane</keyword>
<feature type="transmembrane region" description="Helical" evidence="1">
    <location>
        <begin position="305"/>
        <end position="326"/>
    </location>
</feature>
<organism evidence="2 3">
    <name type="scientific">Actinomadura rubrobrunea</name>
    <dbReference type="NCBI Taxonomy" id="115335"/>
    <lineage>
        <taxon>Bacteria</taxon>
        <taxon>Bacillati</taxon>
        <taxon>Actinomycetota</taxon>
        <taxon>Actinomycetes</taxon>
        <taxon>Streptosporangiales</taxon>
        <taxon>Thermomonosporaceae</taxon>
        <taxon>Actinomadura</taxon>
    </lineage>
</organism>
<protein>
    <recommendedName>
        <fullName evidence="4">Tetratricopeptide repeat protein</fullName>
    </recommendedName>
</protein>
<reference evidence="2" key="1">
    <citation type="submission" date="2023-02" db="EMBL/GenBank/DDBJ databases">
        <title>Actinomadura rubrobrunea NBRC 14622.</title>
        <authorList>
            <person name="Ichikawa N."/>
            <person name="Sato H."/>
            <person name="Tonouchi N."/>
        </authorList>
    </citation>
    <scope>NUCLEOTIDE SEQUENCE</scope>
    <source>
        <strain evidence="2">NBRC 14622</strain>
    </source>
</reference>
<keyword evidence="1" id="KW-0472">Membrane</keyword>
<comment type="caution">
    <text evidence="2">The sequence shown here is derived from an EMBL/GenBank/DDBJ whole genome shotgun (WGS) entry which is preliminary data.</text>
</comment>
<evidence type="ECO:0008006" key="4">
    <source>
        <dbReference type="Google" id="ProtNLM"/>
    </source>
</evidence>
<accession>A0A9W6UW92</accession>